<dbReference type="SUPFAM" id="SSF88946">
    <property type="entry name" value="Sigma2 domain of RNA polymerase sigma factors"/>
    <property type="match status" value="1"/>
</dbReference>
<evidence type="ECO:0000256" key="4">
    <source>
        <dbReference type="ARBA" id="ARBA00023163"/>
    </source>
</evidence>
<evidence type="ECO:0000256" key="3">
    <source>
        <dbReference type="ARBA" id="ARBA00023125"/>
    </source>
</evidence>
<dbReference type="InterPro" id="IPR013325">
    <property type="entry name" value="RNA_pol_sigma_r2"/>
</dbReference>
<dbReference type="PIRSF" id="PIRSF002939">
    <property type="entry name" value="RNA_polymerase_sigma-H_factor"/>
    <property type="match status" value="1"/>
</dbReference>
<dbReference type="Proteomes" id="UP000298381">
    <property type="component" value="Unassembled WGS sequence"/>
</dbReference>
<name>A0A4Z0DA57_9FIRM</name>
<dbReference type="AlphaFoldDB" id="A0A4Z0DA57"/>
<feature type="domain" description="RNA polymerase sigma-70" evidence="5">
    <location>
        <begin position="60"/>
        <end position="73"/>
    </location>
</feature>
<dbReference type="InterPro" id="IPR014284">
    <property type="entry name" value="RNA_pol_sigma-70_dom"/>
</dbReference>
<dbReference type="Pfam" id="PF08281">
    <property type="entry name" value="Sigma70_r4_2"/>
    <property type="match status" value="1"/>
</dbReference>
<evidence type="ECO:0000313" key="6">
    <source>
        <dbReference type="EMBL" id="TFZ41798.1"/>
    </source>
</evidence>
<dbReference type="SUPFAM" id="SSF88659">
    <property type="entry name" value="Sigma3 and sigma4 domains of RNA polymerase sigma factors"/>
    <property type="match status" value="1"/>
</dbReference>
<dbReference type="GO" id="GO:0003677">
    <property type="term" value="F:DNA binding"/>
    <property type="evidence" value="ECO:0007669"/>
    <property type="project" value="UniProtKB-KW"/>
</dbReference>
<dbReference type="InterPro" id="IPR016371">
    <property type="entry name" value="RNA_pol_sigma-H_factor"/>
</dbReference>
<dbReference type="Gene3D" id="1.10.1740.10">
    <property type="match status" value="1"/>
</dbReference>
<dbReference type="PANTHER" id="PTHR30385:SF1">
    <property type="entry name" value="RNA POLYMERASE SIGMA-H FACTOR"/>
    <property type="match status" value="1"/>
</dbReference>
<keyword evidence="7" id="KW-1185">Reference proteome</keyword>
<evidence type="ECO:0000313" key="7">
    <source>
        <dbReference type="Proteomes" id="UP000298381"/>
    </source>
</evidence>
<evidence type="ECO:0000256" key="2">
    <source>
        <dbReference type="ARBA" id="ARBA00023082"/>
    </source>
</evidence>
<protein>
    <submittedName>
        <fullName evidence="6">RNA polymerase sporulation sigma factor SigH</fullName>
    </submittedName>
</protein>
<dbReference type="RefSeq" id="WP_135270058.1">
    <property type="nucleotide sequence ID" value="NZ_SRIB01000001.1"/>
</dbReference>
<dbReference type="OrthoDB" id="9783788at2"/>
<sequence>MDLNIKKSNLNDYCNMTDEQIVKLAQEDDKEALDYIIRKYTKIIKHKVKNYYICGADKDDVIQEGLIGLYEAIIAFNEEKFSSFNYFANICITRQIITAFNAANRPKNGPLNNYISLNKEIFGQSSDMKYEEVITSLNNIDPLEIYIVQEEIRNFEKKIDALLSDFEKKIFSMYIAGHSYSEMANILGCKTKRVDNALQRIKKKIETYLRPIRDR</sequence>
<dbReference type="InterPro" id="IPR036388">
    <property type="entry name" value="WH-like_DNA-bd_sf"/>
</dbReference>
<dbReference type="InterPro" id="IPR000943">
    <property type="entry name" value="RNA_pol_sigma70"/>
</dbReference>
<reference evidence="6 7" key="1">
    <citation type="submission" date="2019-03" db="EMBL/GenBank/DDBJ databases">
        <title>Draft genome sequence data and analysis of a Fermenting Bacterium, Soehngenia longevitae strain 1933PT, isolated from petroleum reservoir in Azerbaijan.</title>
        <authorList>
            <person name="Grouzdev D.S."/>
            <person name="Bidzhieva S.K."/>
            <person name="Sokolova D.S."/>
            <person name="Tourova T.P."/>
            <person name="Poltaraus A.B."/>
            <person name="Nazina T.N."/>
        </authorList>
    </citation>
    <scope>NUCLEOTIDE SEQUENCE [LARGE SCALE GENOMIC DNA]</scope>
    <source>
        <strain evidence="6 7">1933P</strain>
    </source>
</reference>
<dbReference type="NCBIfam" id="NF006148">
    <property type="entry name" value="PRK08295.1-5"/>
    <property type="match status" value="1"/>
</dbReference>
<keyword evidence="1" id="KW-0805">Transcription regulation</keyword>
<dbReference type="Gene3D" id="1.10.10.10">
    <property type="entry name" value="Winged helix-like DNA-binding domain superfamily/Winged helix DNA-binding domain"/>
    <property type="match status" value="1"/>
</dbReference>
<dbReference type="GO" id="GO:0006352">
    <property type="term" value="P:DNA-templated transcription initiation"/>
    <property type="evidence" value="ECO:0007669"/>
    <property type="project" value="InterPro"/>
</dbReference>
<evidence type="ECO:0000259" key="5">
    <source>
        <dbReference type="PROSITE" id="PS00715"/>
    </source>
</evidence>
<proteinExistence type="predicted"/>
<keyword evidence="3" id="KW-0238">DNA-binding</keyword>
<comment type="caution">
    <text evidence="6">The sequence shown here is derived from an EMBL/GenBank/DDBJ whole genome shotgun (WGS) entry which is preliminary data.</text>
</comment>
<dbReference type="PANTHER" id="PTHR30385">
    <property type="entry name" value="SIGMA FACTOR F FLAGELLAR"/>
    <property type="match status" value="1"/>
</dbReference>
<dbReference type="EMBL" id="SRIB01000001">
    <property type="protein sequence ID" value="TFZ41798.1"/>
    <property type="molecule type" value="Genomic_DNA"/>
</dbReference>
<dbReference type="PROSITE" id="PS00715">
    <property type="entry name" value="SIGMA70_1"/>
    <property type="match status" value="1"/>
</dbReference>
<accession>A0A4Z0DA57</accession>
<gene>
    <name evidence="6" type="primary">sigH</name>
    <name evidence="6" type="ORF">E4100_01305</name>
</gene>
<dbReference type="NCBIfam" id="TIGR02937">
    <property type="entry name" value="sigma70-ECF"/>
    <property type="match status" value="1"/>
</dbReference>
<organism evidence="6 7">
    <name type="scientific">Soehngenia longivitae</name>
    <dbReference type="NCBI Taxonomy" id="2562294"/>
    <lineage>
        <taxon>Bacteria</taxon>
        <taxon>Bacillati</taxon>
        <taxon>Bacillota</taxon>
        <taxon>Tissierellia</taxon>
        <taxon>Tissierellales</taxon>
        <taxon>Tissierellaceae</taxon>
        <taxon>Soehngenia</taxon>
    </lineage>
</organism>
<dbReference type="InterPro" id="IPR013324">
    <property type="entry name" value="RNA_pol_sigma_r3/r4-like"/>
</dbReference>
<dbReference type="InterPro" id="IPR013249">
    <property type="entry name" value="RNA_pol_sigma70_r4_t2"/>
</dbReference>
<keyword evidence="4" id="KW-0804">Transcription</keyword>
<dbReference type="InterPro" id="IPR007627">
    <property type="entry name" value="RNA_pol_sigma70_r2"/>
</dbReference>
<dbReference type="Pfam" id="PF04542">
    <property type="entry name" value="Sigma70_r2"/>
    <property type="match status" value="1"/>
</dbReference>
<keyword evidence="2" id="KW-0731">Sigma factor</keyword>
<evidence type="ECO:0000256" key="1">
    <source>
        <dbReference type="ARBA" id="ARBA00023015"/>
    </source>
</evidence>
<dbReference type="GO" id="GO:0016987">
    <property type="term" value="F:sigma factor activity"/>
    <property type="evidence" value="ECO:0007669"/>
    <property type="project" value="UniProtKB-KW"/>
</dbReference>